<dbReference type="GO" id="GO:0005886">
    <property type="term" value="C:plasma membrane"/>
    <property type="evidence" value="ECO:0007669"/>
    <property type="project" value="UniProtKB-SubCell"/>
</dbReference>
<keyword evidence="6 8" id="KW-1133">Transmembrane helix</keyword>
<dbReference type="Gene3D" id="1.10.3720.10">
    <property type="entry name" value="MetI-like"/>
    <property type="match status" value="1"/>
</dbReference>
<proteinExistence type="inferred from homology"/>
<comment type="similarity">
    <text evidence="2">Belongs to the binding-protein-dependent transport system permease family. CysTW subfamily.</text>
</comment>
<feature type="transmembrane region" description="Helical" evidence="8">
    <location>
        <begin position="233"/>
        <end position="253"/>
    </location>
</feature>
<gene>
    <name evidence="10" type="ORF">Aam_055_030</name>
</gene>
<evidence type="ECO:0000256" key="8">
    <source>
        <dbReference type="RuleBase" id="RU363032"/>
    </source>
</evidence>
<dbReference type="Pfam" id="PF00528">
    <property type="entry name" value="BPD_transp_1"/>
    <property type="match status" value="1"/>
</dbReference>
<dbReference type="CDD" id="cd06261">
    <property type="entry name" value="TM_PBP2"/>
    <property type="match status" value="1"/>
</dbReference>
<dbReference type="InterPro" id="IPR051789">
    <property type="entry name" value="Bact_Polyamine_Transport"/>
</dbReference>
<dbReference type="PROSITE" id="PS50928">
    <property type="entry name" value="ABC_TM1"/>
    <property type="match status" value="1"/>
</dbReference>
<evidence type="ECO:0000256" key="6">
    <source>
        <dbReference type="ARBA" id="ARBA00022989"/>
    </source>
</evidence>
<dbReference type="PANTHER" id="PTHR43848">
    <property type="entry name" value="PUTRESCINE TRANSPORT SYSTEM PERMEASE PROTEIN POTI"/>
    <property type="match status" value="1"/>
</dbReference>
<evidence type="ECO:0000256" key="1">
    <source>
        <dbReference type="ARBA" id="ARBA00004651"/>
    </source>
</evidence>
<sequence>MRSETLIWAVVAAIFAFLFIPILVIVLYAFSAAPIPAWPIAGFALHWFADTWADQAVRQALVLSLKVAAVATIAAMILGTLASMAVARMQSAAKEVVSFIAVLPIALPGILTGMALAAYFAFWGINLSYWTIVAGHATFCVVIVYNNVVARLRRMPRSLTEASADLGADAFRTFRLIQLPMMASAIGAGALLAFALSFDEVIVTTFTAGAQNTLPLWIFGAIRLGQQLPEVNVVVFAIILFTAIPVLLAQKLIGESGKVAR</sequence>
<comment type="subcellular location">
    <subcellularLocation>
        <location evidence="1 8">Cell membrane</location>
        <topology evidence="1 8">Multi-pass membrane protein</topology>
    </subcellularLocation>
</comment>
<evidence type="ECO:0000259" key="9">
    <source>
        <dbReference type="PROSITE" id="PS50928"/>
    </source>
</evidence>
<dbReference type="RefSeq" id="WP_048879057.1">
    <property type="nucleotide sequence ID" value="NZ_BANC01000054.1"/>
</dbReference>
<dbReference type="Proteomes" id="UP000032668">
    <property type="component" value="Unassembled WGS sequence"/>
</dbReference>
<organism evidence="10 11">
    <name type="scientific">Acidocella aminolytica 101 = DSM 11237</name>
    <dbReference type="NCBI Taxonomy" id="1120923"/>
    <lineage>
        <taxon>Bacteria</taxon>
        <taxon>Pseudomonadati</taxon>
        <taxon>Pseudomonadota</taxon>
        <taxon>Alphaproteobacteria</taxon>
        <taxon>Acetobacterales</taxon>
        <taxon>Acidocellaceae</taxon>
        <taxon>Acidocella</taxon>
    </lineage>
</organism>
<reference evidence="10 11" key="1">
    <citation type="submission" date="2012-11" db="EMBL/GenBank/DDBJ databases">
        <title>Whole genome sequence of Acidocella aminolytica 101 = DSM 11237.</title>
        <authorList>
            <person name="Azuma Y."/>
            <person name="Higashiura N."/>
            <person name="Hirakawa H."/>
            <person name="Matsushita K."/>
        </authorList>
    </citation>
    <scope>NUCLEOTIDE SEQUENCE [LARGE SCALE GENOMIC DNA]</scope>
    <source>
        <strain evidence="11">101 / DSM 11237</strain>
    </source>
</reference>
<dbReference type="STRING" id="1120923.SAMN02746095_00757"/>
<dbReference type="InterPro" id="IPR000515">
    <property type="entry name" value="MetI-like"/>
</dbReference>
<dbReference type="EMBL" id="BANC01000054">
    <property type="protein sequence ID" value="GAN80650.1"/>
    <property type="molecule type" value="Genomic_DNA"/>
</dbReference>
<accession>A0A0D6PFY7</accession>
<keyword evidence="7 8" id="KW-0472">Membrane</keyword>
<feature type="transmembrane region" description="Helical" evidence="8">
    <location>
        <begin position="179"/>
        <end position="198"/>
    </location>
</feature>
<keyword evidence="5 8" id="KW-0812">Transmembrane</keyword>
<evidence type="ECO:0000313" key="10">
    <source>
        <dbReference type="EMBL" id="GAN80650.1"/>
    </source>
</evidence>
<feature type="transmembrane region" description="Helical" evidence="8">
    <location>
        <begin position="127"/>
        <end position="148"/>
    </location>
</feature>
<dbReference type="InterPro" id="IPR035906">
    <property type="entry name" value="MetI-like_sf"/>
</dbReference>
<evidence type="ECO:0000256" key="3">
    <source>
        <dbReference type="ARBA" id="ARBA00022448"/>
    </source>
</evidence>
<dbReference type="OrthoDB" id="9809681at2"/>
<dbReference type="AlphaFoldDB" id="A0A0D6PFY7"/>
<dbReference type="SUPFAM" id="SSF161098">
    <property type="entry name" value="MetI-like"/>
    <property type="match status" value="1"/>
</dbReference>
<name>A0A0D6PFY7_9PROT</name>
<dbReference type="GO" id="GO:0055085">
    <property type="term" value="P:transmembrane transport"/>
    <property type="evidence" value="ECO:0007669"/>
    <property type="project" value="InterPro"/>
</dbReference>
<evidence type="ECO:0000256" key="2">
    <source>
        <dbReference type="ARBA" id="ARBA00007069"/>
    </source>
</evidence>
<keyword evidence="4" id="KW-1003">Cell membrane</keyword>
<feature type="domain" description="ABC transmembrane type-1" evidence="9">
    <location>
        <begin position="61"/>
        <end position="249"/>
    </location>
</feature>
<comment type="caution">
    <text evidence="10">The sequence shown here is derived from an EMBL/GenBank/DDBJ whole genome shotgun (WGS) entry which is preliminary data.</text>
</comment>
<feature type="transmembrane region" description="Helical" evidence="8">
    <location>
        <begin position="67"/>
        <end position="87"/>
    </location>
</feature>
<evidence type="ECO:0000313" key="11">
    <source>
        <dbReference type="Proteomes" id="UP000032668"/>
    </source>
</evidence>
<protein>
    <submittedName>
        <fullName evidence="10">Transporter</fullName>
    </submittedName>
</protein>
<feature type="transmembrane region" description="Helical" evidence="8">
    <location>
        <begin position="7"/>
        <end position="30"/>
    </location>
</feature>
<evidence type="ECO:0000256" key="7">
    <source>
        <dbReference type="ARBA" id="ARBA00023136"/>
    </source>
</evidence>
<keyword evidence="11" id="KW-1185">Reference proteome</keyword>
<feature type="transmembrane region" description="Helical" evidence="8">
    <location>
        <begin position="99"/>
        <end position="121"/>
    </location>
</feature>
<keyword evidence="3 8" id="KW-0813">Transport</keyword>
<evidence type="ECO:0000256" key="4">
    <source>
        <dbReference type="ARBA" id="ARBA00022475"/>
    </source>
</evidence>
<evidence type="ECO:0000256" key="5">
    <source>
        <dbReference type="ARBA" id="ARBA00022692"/>
    </source>
</evidence>
<dbReference type="PANTHER" id="PTHR43848:SF2">
    <property type="entry name" value="PUTRESCINE TRANSPORT SYSTEM PERMEASE PROTEIN POTI"/>
    <property type="match status" value="1"/>
</dbReference>